<keyword evidence="3" id="KW-1185">Reference proteome</keyword>
<organism evidence="2 3">
    <name type="scientific">Litorilituus sediminis</name>
    <dbReference type="NCBI Taxonomy" id="718192"/>
    <lineage>
        <taxon>Bacteria</taxon>
        <taxon>Pseudomonadati</taxon>
        <taxon>Pseudomonadota</taxon>
        <taxon>Gammaproteobacteria</taxon>
        <taxon>Alteromonadales</taxon>
        <taxon>Colwelliaceae</taxon>
        <taxon>Litorilituus</taxon>
    </lineage>
</organism>
<dbReference type="RefSeq" id="WP_130600085.1">
    <property type="nucleotide sequence ID" value="NZ_CP034759.1"/>
</dbReference>
<dbReference type="Proteomes" id="UP000290244">
    <property type="component" value="Chromosome"/>
</dbReference>
<protein>
    <submittedName>
        <fullName evidence="2">Uncharacterized protein</fullName>
    </submittedName>
</protein>
<keyword evidence="1" id="KW-0472">Membrane</keyword>
<accession>A0A4V0ZFW0</accession>
<dbReference type="AlphaFoldDB" id="A0A4V0ZFW0"/>
<gene>
    <name evidence="2" type="ORF">EMK97_05285</name>
</gene>
<keyword evidence="1" id="KW-0812">Transmembrane</keyword>
<sequence length="135" mass="15488">MNKTELAPQHSQWLNLHDSIEKYEQWALIIKLTALITCVMTFIFNLAAIFTVVFIALFWLQEAIWKTYQARLIKAITDLESQLNTSNELLISPLYSQWQANRGGTLALIAEYLESSLKPTVMLPYLPLIIISLFA</sequence>
<reference evidence="2 3" key="1">
    <citation type="submission" date="2018-12" db="EMBL/GenBank/DDBJ databases">
        <title>Complete genome of Litorilituus sediminis.</title>
        <authorList>
            <person name="Liu A."/>
            <person name="Rong J."/>
        </authorList>
    </citation>
    <scope>NUCLEOTIDE SEQUENCE [LARGE SCALE GENOMIC DNA]</scope>
    <source>
        <strain evidence="2 3">JCM 17549</strain>
    </source>
</reference>
<dbReference type="EMBL" id="CP034759">
    <property type="protein sequence ID" value="QBG35170.1"/>
    <property type="molecule type" value="Genomic_DNA"/>
</dbReference>
<evidence type="ECO:0000256" key="1">
    <source>
        <dbReference type="SAM" id="Phobius"/>
    </source>
</evidence>
<feature type="transmembrane region" description="Helical" evidence="1">
    <location>
        <begin position="32"/>
        <end position="60"/>
    </location>
</feature>
<name>A0A4V0ZFW0_9GAMM</name>
<dbReference type="KEGG" id="lsd:EMK97_05285"/>
<dbReference type="OrthoDB" id="8563935at2"/>
<evidence type="ECO:0000313" key="3">
    <source>
        <dbReference type="Proteomes" id="UP000290244"/>
    </source>
</evidence>
<keyword evidence="1" id="KW-1133">Transmembrane helix</keyword>
<evidence type="ECO:0000313" key="2">
    <source>
        <dbReference type="EMBL" id="QBG35170.1"/>
    </source>
</evidence>
<proteinExistence type="predicted"/>